<sequence length="291" mass="33242">MSQLPNMMDQNSQTLKSGGIFESLPFELVMNTLEYLDDYKDLLNTMCASRAVNAVFEATPRMLLLQIARNIFEPEALQMALVAFYSTTDRLPFLRNDLPDPAQLAAIGRAEFQFPFELSFPKQESDIIDFFHFGRKIRAIADTMIAECHVAIKKELATNTGSSPSKPAALESPVPLSVEERAGVEKRLYQYEFLATTLNFDEEGNLKPESSSFHWRAWFLESIGSLEFIQLSSIEDWFLRDFRPWELEFHKAFFDNDHKASVKRTLVRAKEIHPVHILAAHGDSILLTDDD</sequence>
<dbReference type="AlphaFoldDB" id="A0A9W8TI18"/>
<proteinExistence type="predicted"/>
<accession>A0A9W8TI18</accession>
<name>A0A9W8TI18_9PEZI</name>
<comment type="caution">
    <text evidence="1">The sequence shown here is derived from an EMBL/GenBank/DDBJ whole genome shotgun (WGS) entry which is preliminary data.</text>
</comment>
<evidence type="ECO:0000313" key="2">
    <source>
        <dbReference type="Proteomes" id="UP001148614"/>
    </source>
</evidence>
<organism evidence="1 2">
    <name type="scientific">Xylaria arbuscula</name>
    <dbReference type="NCBI Taxonomy" id="114810"/>
    <lineage>
        <taxon>Eukaryota</taxon>
        <taxon>Fungi</taxon>
        <taxon>Dikarya</taxon>
        <taxon>Ascomycota</taxon>
        <taxon>Pezizomycotina</taxon>
        <taxon>Sordariomycetes</taxon>
        <taxon>Xylariomycetidae</taxon>
        <taxon>Xylariales</taxon>
        <taxon>Xylariaceae</taxon>
        <taxon>Xylaria</taxon>
    </lineage>
</organism>
<reference evidence="1" key="1">
    <citation type="submission" date="2022-07" db="EMBL/GenBank/DDBJ databases">
        <title>Genome Sequence of Xylaria arbuscula.</title>
        <authorList>
            <person name="Buettner E."/>
        </authorList>
    </citation>
    <scope>NUCLEOTIDE SEQUENCE</scope>
    <source>
        <strain evidence="1">VT107</strain>
    </source>
</reference>
<keyword evidence="2" id="KW-1185">Reference proteome</keyword>
<gene>
    <name evidence="1" type="ORF">NPX13_g8827</name>
</gene>
<evidence type="ECO:0000313" key="1">
    <source>
        <dbReference type="EMBL" id="KAJ3561745.1"/>
    </source>
</evidence>
<protein>
    <recommendedName>
        <fullName evidence="3">F-box domain-containing protein</fullName>
    </recommendedName>
</protein>
<dbReference type="EMBL" id="JANPWZ010002016">
    <property type="protein sequence ID" value="KAJ3561745.1"/>
    <property type="molecule type" value="Genomic_DNA"/>
</dbReference>
<dbReference type="VEuPathDB" id="FungiDB:F4678DRAFT_462122"/>
<dbReference type="Proteomes" id="UP001148614">
    <property type="component" value="Unassembled WGS sequence"/>
</dbReference>
<evidence type="ECO:0008006" key="3">
    <source>
        <dbReference type="Google" id="ProtNLM"/>
    </source>
</evidence>